<dbReference type="EMBL" id="JABEZU010000001">
    <property type="protein sequence ID" value="NOV96679.1"/>
    <property type="molecule type" value="Genomic_DNA"/>
</dbReference>
<keyword evidence="1" id="KW-0812">Transmembrane</keyword>
<proteinExistence type="predicted"/>
<accession>A0ABX2A1K5</accession>
<name>A0ABX2A1K5_9MICO</name>
<feature type="transmembrane region" description="Helical" evidence="1">
    <location>
        <begin position="6"/>
        <end position="29"/>
    </location>
</feature>
<keyword evidence="3" id="KW-1185">Reference proteome</keyword>
<protein>
    <submittedName>
        <fullName evidence="2">Uncharacterized protein</fullName>
    </submittedName>
</protein>
<reference evidence="2 3" key="1">
    <citation type="submission" date="2020-05" db="EMBL/GenBank/DDBJ databases">
        <title>Genomic Encyclopedia of Type Strains, Phase III (KMG-III): the genomes of soil and plant-associated and newly described type strains.</title>
        <authorList>
            <person name="Whitman W."/>
        </authorList>
    </citation>
    <scope>NUCLEOTIDE SEQUENCE [LARGE SCALE GENOMIC DNA]</scope>
    <source>
        <strain evidence="2 3">KCTC 19046</strain>
    </source>
</reference>
<organism evidence="2 3">
    <name type="scientific">Isoptericola halotolerans</name>
    <dbReference type="NCBI Taxonomy" id="300560"/>
    <lineage>
        <taxon>Bacteria</taxon>
        <taxon>Bacillati</taxon>
        <taxon>Actinomycetota</taxon>
        <taxon>Actinomycetes</taxon>
        <taxon>Micrococcales</taxon>
        <taxon>Promicromonosporaceae</taxon>
        <taxon>Isoptericola</taxon>
    </lineage>
</organism>
<keyword evidence="1" id="KW-0472">Membrane</keyword>
<keyword evidence="1" id="KW-1133">Transmembrane helix</keyword>
<sequence>MSALGWALATGVLHLAVVTVVVGPLVWWCSWPSWSP</sequence>
<evidence type="ECO:0000313" key="2">
    <source>
        <dbReference type="EMBL" id="NOV96679.1"/>
    </source>
</evidence>
<comment type="caution">
    <text evidence="2">The sequence shown here is derived from an EMBL/GenBank/DDBJ whole genome shotgun (WGS) entry which is preliminary data.</text>
</comment>
<evidence type="ECO:0000256" key="1">
    <source>
        <dbReference type="SAM" id="Phobius"/>
    </source>
</evidence>
<evidence type="ECO:0000313" key="3">
    <source>
        <dbReference type="Proteomes" id="UP000757540"/>
    </source>
</evidence>
<dbReference type="Proteomes" id="UP000757540">
    <property type="component" value="Unassembled WGS sequence"/>
</dbReference>
<gene>
    <name evidence="2" type="ORF">HDG69_001232</name>
</gene>